<name>A0A8I5TAV1_PONAB</name>
<dbReference type="AlphaFoldDB" id="A0A8I5TAV1"/>
<proteinExistence type="predicted"/>
<dbReference type="Proteomes" id="UP000001595">
    <property type="component" value="Unplaced"/>
</dbReference>
<dbReference type="GeneTree" id="ENSGT00940000165686"/>
<reference evidence="2" key="1">
    <citation type="submission" date="2025-08" db="UniProtKB">
        <authorList>
            <consortium name="Ensembl"/>
        </authorList>
    </citation>
    <scope>IDENTIFICATION</scope>
</reference>
<accession>A0A8I5TAV1</accession>
<evidence type="ECO:0000256" key="1">
    <source>
        <dbReference type="SAM" id="MobiDB-lite"/>
    </source>
</evidence>
<dbReference type="Ensembl" id="ENSPPYT00000058221.1">
    <property type="protein sequence ID" value="ENSPPYP00000032974.1"/>
    <property type="gene ID" value="ENSPPYG00000032387.1"/>
</dbReference>
<reference evidence="2" key="2">
    <citation type="submission" date="2025-09" db="UniProtKB">
        <authorList>
            <consortium name="Ensembl"/>
        </authorList>
    </citation>
    <scope>IDENTIFICATION</scope>
</reference>
<evidence type="ECO:0000313" key="3">
    <source>
        <dbReference type="Proteomes" id="UP000001595"/>
    </source>
</evidence>
<keyword evidence="3" id="KW-1185">Reference proteome</keyword>
<evidence type="ECO:0000313" key="2">
    <source>
        <dbReference type="Ensembl" id="ENSPPYP00000032974.1"/>
    </source>
</evidence>
<sequence length="108" mass="11936">HKAAPLVEGTSDEIQCLGKTISGKIEQSAGETPRKITRPVKETSEKFAWPQERPTKTTWEKKETSVETECVPGVTSNKIEVLEEGTSKMITCPTKKIATKASTNDRFN</sequence>
<organism evidence="2 3">
    <name type="scientific">Pongo abelii</name>
    <name type="common">Sumatran orangutan</name>
    <name type="synonym">Pongo pygmaeus abelii</name>
    <dbReference type="NCBI Taxonomy" id="9601"/>
    <lineage>
        <taxon>Eukaryota</taxon>
        <taxon>Metazoa</taxon>
        <taxon>Chordata</taxon>
        <taxon>Craniata</taxon>
        <taxon>Vertebrata</taxon>
        <taxon>Euteleostomi</taxon>
        <taxon>Mammalia</taxon>
        <taxon>Eutheria</taxon>
        <taxon>Euarchontoglires</taxon>
        <taxon>Primates</taxon>
        <taxon>Haplorrhini</taxon>
        <taxon>Catarrhini</taxon>
        <taxon>Hominidae</taxon>
        <taxon>Pongo</taxon>
    </lineage>
</organism>
<feature type="region of interest" description="Disordered" evidence="1">
    <location>
        <begin position="41"/>
        <end position="61"/>
    </location>
</feature>
<protein>
    <submittedName>
        <fullName evidence="2">Uncharacterized protein</fullName>
    </submittedName>
</protein>